<dbReference type="InterPro" id="IPR002126">
    <property type="entry name" value="Cadherin-like_dom"/>
</dbReference>
<keyword evidence="2" id="KW-0472">Membrane</keyword>
<dbReference type="GO" id="GO:0005886">
    <property type="term" value="C:plasma membrane"/>
    <property type="evidence" value="ECO:0007669"/>
    <property type="project" value="InterPro"/>
</dbReference>
<dbReference type="PROSITE" id="PS00232">
    <property type="entry name" value="CADHERIN_1"/>
    <property type="match status" value="1"/>
</dbReference>
<dbReference type="OrthoDB" id="6250271at2759"/>
<dbReference type="PROSITE" id="PS50268">
    <property type="entry name" value="CADHERIN_2"/>
    <property type="match status" value="1"/>
</dbReference>
<proteinExistence type="predicted"/>
<dbReference type="EMBL" id="OV725080">
    <property type="protein sequence ID" value="CAH1400264.1"/>
    <property type="molecule type" value="Genomic_DNA"/>
</dbReference>
<evidence type="ECO:0000256" key="1">
    <source>
        <dbReference type="ARBA" id="ARBA00004370"/>
    </source>
</evidence>
<name>A0A9P0HEC2_NEZVI</name>
<dbReference type="InterPro" id="IPR020894">
    <property type="entry name" value="Cadherin_CS"/>
</dbReference>
<dbReference type="GO" id="GO:0005509">
    <property type="term" value="F:calcium ion binding"/>
    <property type="evidence" value="ECO:0007669"/>
    <property type="project" value="UniProtKB-UniRule"/>
</dbReference>
<dbReference type="GO" id="GO:0007156">
    <property type="term" value="P:homophilic cell adhesion via plasma membrane adhesion molecules"/>
    <property type="evidence" value="ECO:0007669"/>
    <property type="project" value="InterPro"/>
</dbReference>
<feature type="domain" description="Cadherin" evidence="4">
    <location>
        <begin position="38"/>
        <end position="94"/>
    </location>
</feature>
<dbReference type="Proteomes" id="UP001152798">
    <property type="component" value="Chromosome 4"/>
</dbReference>
<protein>
    <recommendedName>
        <fullName evidence="4">Cadherin domain-containing protein</fullName>
    </recommendedName>
</protein>
<evidence type="ECO:0000313" key="6">
    <source>
        <dbReference type="Proteomes" id="UP001152798"/>
    </source>
</evidence>
<evidence type="ECO:0000256" key="2">
    <source>
        <dbReference type="ARBA" id="ARBA00023136"/>
    </source>
</evidence>
<sequence>MEHSDISQETIPSELPIKGDPYTEIKLDLVFPKGNPIFVLSEKKLQLLEPLDRDMDNLSHIVFQVTCTVRDTNKKRTIPVIVRVSDANDNSPVFQNTPYEVSVSELPGLRNGRQRTTVPPLAPPPPLTSCVAYCLGSVCNMMDAN</sequence>
<keyword evidence="3" id="KW-0106">Calcium</keyword>
<dbReference type="Gene3D" id="2.60.40.60">
    <property type="entry name" value="Cadherins"/>
    <property type="match status" value="1"/>
</dbReference>
<dbReference type="AlphaFoldDB" id="A0A9P0HEC2"/>
<accession>A0A9P0HEC2</accession>
<evidence type="ECO:0000313" key="5">
    <source>
        <dbReference type="EMBL" id="CAH1400264.1"/>
    </source>
</evidence>
<dbReference type="PRINTS" id="PR00205">
    <property type="entry name" value="CADHERIN"/>
</dbReference>
<evidence type="ECO:0000259" key="4">
    <source>
        <dbReference type="PROSITE" id="PS50268"/>
    </source>
</evidence>
<organism evidence="5 6">
    <name type="scientific">Nezara viridula</name>
    <name type="common">Southern green stink bug</name>
    <name type="synonym">Cimex viridulus</name>
    <dbReference type="NCBI Taxonomy" id="85310"/>
    <lineage>
        <taxon>Eukaryota</taxon>
        <taxon>Metazoa</taxon>
        <taxon>Ecdysozoa</taxon>
        <taxon>Arthropoda</taxon>
        <taxon>Hexapoda</taxon>
        <taxon>Insecta</taxon>
        <taxon>Pterygota</taxon>
        <taxon>Neoptera</taxon>
        <taxon>Paraneoptera</taxon>
        <taxon>Hemiptera</taxon>
        <taxon>Heteroptera</taxon>
        <taxon>Panheteroptera</taxon>
        <taxon>Pentatomomorpha</taxon>
        <taxon>Pentatomoidea</taxon>
        <taxon>Pentatomidae</taxon>
        <taxon>Pentatominae</taxon>
        <taxon>Nezara</taxon>
    </lineage>
</organism>
<reference evidence="5" key="1">
    <citation type="submission" date="2022-01" db="EMBL/GenBank/DDBJ databases">
        <authorList>
            <person name="King R."/>
        </authorList>
    </citation>
    <scope>NUCLEOTIDE SEQUENCE</scope>
</reference>
<evidence type="ECO:0000256" key="3">
    <source>
        <dbReference type="PROSITE-ProRule" id="PRU00043"/>
    </source>
</evidence>
<keyword evidence="6" id="KW-1185">Reference proteome</keyword>
<comment type="subcellular location">
    <subcellularLocation>
        <location evidence="1">Membrane</location>
    </subcellularLocation>
</comment>
<gene>
    <name evidence="5" type="ORF">NEZAVI_LOCUS9545</name>
</gene>